<accession>A0AAW0J9C2</accession>
<comment type="caution">
    <text evidence="1">The sequence shown here is derived from an EMBL/GenBank/DDBJ whole genome shotgun (WGS) entry which is preliminary data.</text>
</comment>
<proteinExistence type="predicted"/>
<dbReference type="EMBL" id="JBBHLL010000052">
    <property type="protein sequence ID" value="KAK7823428.1"/>
    <property type="molecule type" value="Genomic_DNA"/>
</dbReference>
<keyword evidence="2" id="KW-1185">Reference proteome</keyword>
<protein>
    <submittedName>
        <fullName evidence="1">Uncharacterized protein</fullName>
    </submittedName>
</protein>
<gene>
    <name evidence="1" type="ORF">U0070_013777</name>
</gene>
<evidence type="ECO:0000313" key="1">
    <source>
        <dbReference type="EMBL" id="KAK7823428.1"/>
    </source>
</evidence>
<evidence type="ECO:0000313" key="2">
    <source>
        <dbReference type="Proteomes" id="UP001488838"/>
    </source>
</evidence>
<dbReference type="Proteomes" id="UP001488838">
    <property type="component" value="Unassembled WGS sequence"/>
</dbReference>
<dbReference type="AlphaFoldDB" id="A0AAW0J9C2"/>
<organism evidence="1 2">
    <name type="scientific">Myodes glareolus</name>
    <name type="common">Bank vole</name>
    <name type="synonym">Clethrionomys glareolus</name>
    <dbReference type="NCBI Taxonomy" id="447135"/>
    <lineage>
        <taxon>Eukaryota</taxon>
        <taxon>Metazoa</taxon>
        <taxon>Chordata</taxon>
        <taxon>Craniata</taxon>
        <taxon>Vertebrata</taxon>
        <taxon>Euteleostomi</taxon>
        <taxon>Mammalia</taxon>
        <taxon>Eutheria</taxon>
        <taxon>Euarchontoglires</taxon>
        <taxon>Glires</taxon>
        <taxon>Rodentia</taxon>
        <taxon>Myomorpha</taxon>
        <taxon>Muroidea</taxon>
        <taxon>Cricetidae</taxon>
        <taxon>Arvicolinae</taxon>
        <taxon>Myodes</taxon>
    </lineage>
</organism>
<sequence>MCLPIGICRRPYRNSSVKFRGEKKNRFHFIVIRHHI</sequence>
<reference evidence="1 2" key="1">
    <citation type="journal article" date="2023" name="bioRxiv">
        <title>Conserved and derived expression patterns and positive selection on dental genes reveal complex evolutionary context of ever-growing rodent molars.</title>
        <authorList>
            <person name="Calamari Z.T."/>
            <person name="Song A."/>
            <person name="Cohen E."/>
            <person name="Akter M."/>
            <person name="Roy R.D."/>
            <person name="Hallikas O."/>
            <person name="Christensen M.M."/>
            <person name="Li P."/>
            <person name="Marangoni P."/>
            <person name="Jernvall J."/>
            <person name="Klein O.D."/>
        </authorList>
    </citation>
    <scope>NUCLEOTIDE SEQUENCE [LARGE SCALE GENOMIC DNA]</scope>
    <source>
        <strain evidence="1">V071</strain>
    </source>
</reference>
<name>A0AAW0J9C2_MYOGA</name>